<dbReference type="STRING" id="4072.A0A2G3AE04"/>
<dbReference type="Pfam" id="PF16486">
    <property type="entry name" value="ArgoN"/>
    <property type="match status" value="1"/>
</dbReference>
<dbReference type="Gramene" id="PHT92476">
    <property type="protein sequence ID" value="PHT92476"/>
    <property type="gene ID" value="T459_00358"/>
</dbReference>
<dbReference type="EMBL" id="AYRZ02000001">
    <property type="protein sequence ID" value="PHT92476.1"/>
    <property type="molecule type" value="Genomic_DNA"/>
</dbReference>
<proteinExistence type="predicted"/>
<keyword evidence="4" id="KW-1185">Reference proteome</keyword>
<comment type="caution">
    <text evidence="3">The sequence shown here is derived from an EMBL/GenBank/DDBJ whole genome shotgun (WGS) entry which is preliminary data.</text>
</comment>
<protein>
    <recommendedName>
        <fullName evidence="2">Protein argonaute N-terminal domain-containing protein</fullName>
    </recommendedName>
</protein>
<accession>A0A2G3AE04</accession>
<evidence type="ECO:0000256" key="1">
    <source>
        <dbReference type="SAM" id="MobiDB-lite"/>
    </source>
</evidence>
<sequence length="149" mass="16867">MLCYFSSASRVIRRAREIASENNCNSNPRRHGSPNETDRKRLCRPYQSKTFKVKISFAAKIQMQAIANALRGQGNNGSSSPCGHGILNKTDRKRLRRPYQSKTFKVKISFAAKIPMQAITNALRGQESENSQEALRVLDIILRQHVAKH</sequence>
<evidence type="ECO:0000313" key="4">
    <source>
        <dbReference type="Proteomes" id="UP000222542"/>
    </source>
</evidence>
<evidence type="ECO:0000313" key="3">
    <source>
        <dbReference type="EMBL" id="PHT92476.1"/>
    </source>
</evidence>
<feature type="domain" description="Protein argonaute N-terminal" evidence="2">
    <location>
        <begin position="93"/>
        <end position="142"/>
    </location>
</feature>
<reference evidence="3 4" key="2">
    <citation type="journal article" date="2017" name="Genome Biol.">
        <title>New reference genome sequences of hot pepper reveal the massive evolution of plant disease-resistance genes by retroduplication.</title>
        <authorList>
            <person name="Kim S."/>
            <person name="Park J."/>
            <person name="Yeom S.I."/>
            <person name="Kim Y.M."/>
            <person name="Seo E."/>
            <person name="Kim K.T."/>
            <person name="Kim M.S."/>
            <person name="Lee J.M."/>
            <person name="Cheong K."/>
            <person name="Shin H.S."/>
            <person name="Kim S.B."/>
            <person name="Han K."/>
            <person name="Lee J."/>
            <person name="Park M."/>
            <person name="Lee H.A."/>
            <person name="Lee H.Y."/>
            <person name="Lee Y."/>
            <person name="Oh S."/>
            <person name="Lee J.H."/>
            <person name="Choi E."/>
            <person name="Choi E."/>
            <person name="Lee S.E."/>
            <person name="Jeon J."/>
            <person name="Kim H."/>
            <person name="Choi G."/>
            <person name="Song H."/>
            <person name="Lee J."/>
            <person name="Lee S.C."/>
            <person name="Kwon J.K."/>
            <person name="Lee H.Y."/>
            <person name="Koo N."/>
            <person name="Hong Y."/>
            <person name="Kim R.W."/>
            <person name="Kang W.H."/>
            <person name="Huh J.H."/>
            <person name="Kang B.C."/>
            <person name="Yang T.J."/>
            <person name="Lee Y.H."/>
            <person name="Bennetzen J.L."/>
            <person name="Choi D."/>
        </authorList>
    </citation>
    <scope>NUCLEOTIDE SEQUENCE [LARGE SCALE GENOMIC DNA]</scope>
    <source>
        <strain evidence="4">cv. CM334</strain>
    </source>
</reference>
<dbReference type="Proteomes" id="UP000222542">
    <property type="component" value="Unassembled WGS sequence"/>
</dbReference>
<evidence type="ECO:0000259" key="2">
    <source>
        <dbReference type="Pfam" id="PF16486"/>
    </source>
</evidence>
<organism evidence="3 4">
    <name type="scientific">Capsicum annuum</name>
    <name type="common">Capsicum pepper</name>
    <dbReference type="NCBI Taxonomy" id="4072"/>
    <lineage>
        <taxon>Eukaryota</taxon>
        <taxon>Viridiplantae</taxon>
        <taxon>Streptophyta</taxon>
        <taxon>Embryophyta</taxon>
        <taxon>Tracheophyta</taxon>
        <taxon>Spermatophyta</taxon>
        <taxon>Magnoliopsida</taxon>
        <taxon>eudicotyledons</taxon>
        <taxon>Gunneridae</taxon>
        <taxon>Pentapetalae</taxon>
        <taxon>asterids</taxon>
        <taxon>lamiids</taxon>
        <taxon>Solanales</taxon>
        <taxon>Solanaceae</taxon>
        <taxon>Solanoideae</taxon>
        <taxon>Capsiceae</taxon>
        <taxon>Capsicum</taxon>
    </lineage>
</organism>
<dbReference type="AlphaFoldDB" id="A0A2G3AE04"/>
<gene>
    <name evidence="3" type="ORF">T459_00358</name>
</gene>
<dbReference type="InterPro" id="IPR032474">
    <property type="entry name" value="Argonaute_N"/>
</dbReference>
<name>A0A2G3AE04_CAPAN</name>
<feature type="region of interest" description="Disordered" evidence="1">
    <location>
        <begin position="72"/>
        <end position="96"/>
    </location>
</feature>
<reference evidence="3 4" key="1">
    <citation type="journal article" date="2014" name="Nat. Genet.">
        <title>Genome sequence of the hot pepper provides insights into the evolution of pungency in Capsicum species.</title>
        <authorList>
            <person name="Kim S."/>
            <person name="Park M."/>
            <person name="Yeom S.I."/>
            <person name="Kim Y.M."/>
            <person name="Lee J.M."/>
            <person name="Lee H.A."/>
            <person name="Seo E."/>
            <person name="Choi J."/>
            <person name="Cheong K."/>
            <person name="Kim K.T."/>
            <person name="Jung K."/>
            <person name="Lee G.W."/>
            <person name="Oh S.K."/>
            <person name="Bae C."/>
            <person name="Kim S.B."/>
            <person name="Lee H.Y."/>
            <person name="Kim S.Y."/>
            <person name="Kim M.S."/>
            <person name="Kang B.C."/>
            <person name="Jo Y.D."/>
            <person name="Yang H.B."/>
            <person name="Jeong H.J."/>
            <person name="Kang W.H."/>
            <person name="Kwon J.K."/>
            <person name="Shin C."/>
            <person name="Lim J.Y."/>
            <person name="Park J.H."/>
            <person name="Huh J.H."/>
            <person name="Kim J.S."/>
            <person name="Kim B.D."/>
            <person name="Cohen O."/>
            <person name="Paran I."/>
            <person name="Suh M.C."/>
            <person name="Lee S.B."/>
            <person name="Kim Y.K."/>
            <person name="Shin Y."/>
            <person name="Noh S.J."/>
            <person name="Park J."/>
            <person name="Seo Y.S."/>
            <person name="Kwon S.Y."/>
            <person name="Kim H.A."/>
            <person name="Park J.M."/>
            <person name="Kim H.J."/>
            <person name="Choi S.B."/>
            <person name="Bosland P.W."/>
            <person name="Reeves G."/>
            <person name="Jo S.H."/>
            <person name="Lee B.W."/>
            <person name="Cho H.T."/>
            <person name="Choi H.S."/>
            <person name="Lee M.S."/>
            <person name="Yu Y."/>
            <person name="Do Choi Y."/>
            <person name="Park B.S."/>
            <person name="van Deynze A."/>
            <person name="Ashrafi H."/>
            <person name="Hill T."/>
            <person name="Kim W.T."/>
            <person name="Pai H.S."/>
            <person name="Ahn H.K."/>
            <person name="Yeam I."/>
            <person name="Giovannoni J.J."/>
            <person name="Rose J.K."/>
            <person name="Sorensen I."/>
            <person name="Lee S.J."/>
            <person name="Kim R.W."/>
            <person name="Choi I.Y."/>
            <person name="Choi B.S."/>
            <person name="Lim J.S."/>
            <person name="Lee Y.H."/>
            <person name="Choi D."/>
        </authorList>
    </citation>
    <scope>NUCLEOTIDE SEQUENCE [LARGE SCALE GENOMIC DNA]</scope>
    <source>
        <strain evidence="4">cv. CM334</strain>
    </source>
</reference>